<organism evidence="20 21">
    <name type="scientific">Sphingobium baderi LL03</name>
    <dbReference type="NCBI Taxonomy" id="1114964"/>
    <lineage>
        <taxon>Bacteria</taxon>
        <taxon>Pseudomonadati</taxon>
        <taxon>Pseudomonadota</taxon>
        <taxon>Alphaproteobacteria</taxon>
        <taxon>Sphingomonadales</taxon>
        <taxon>Sphingomonadaceae</taxon>
        <taxon>Sphingobium</taxon>
    </lineage>
</organism>
<evidence type="ECO:0000256" key="9">
    <source>
        <dbReference type="ARBA" id="ARBA00022989"/>
    </source>
</evidence>
<dbReference type="Pfam" id="PF00116">
    <property type="entry name" value="COX2"/>
    <property type="match status" value="1"/>
</dbReference>
<dbReference type="PROSITE" id="PS00078">
    <property type="entry name" value="COX2"/>
    <property type="match status" value="1"/>
</dbReference>
<evidence type="ECO:0000256" key="16">
    <source>
        <dbReference type="PROSITE-ProRule" id="PRU00433"/>
    </source>
</evidence>
<name>T0GPT5_9SPHN</name>
<evidence type="ECO:0000259" key="18">
    <source>
        <dbReference type="PROSITE" id="PS50857"/>
    </source>
</evidence>
<dbReference type="eggNOG" id="COG1622">
    <property type="taxonomic scope" value="Bacteria"/>
</dbReference>
<dbReference type="PANTHER" id="PTHR22888:SF9">
    <property type="entry name" value="CYTOCHROME C OXIDASE SUBUNIT 2"/>
    <property type="match status" value="1"/>
</dbReference>
<keyword evidence="12 17" id="KW-0472">Membrane</keyword>
<comment type="subcellular location">
    <subcellularLocation>
        <location evidence="1">Membrane</location>
        <topology evidence="1">Multi-pass membrane protein</topology>
    </subcellularLocation>
</comment>
<evidence type="ECO:0000256" key="2">
    <source>
        <dbReference type="ARBA" id="ARBA00007866"/>
    </source>
</evidence>
<evidence type="ECO:0000256" key="10">
    <source>
        <dbReference type="ARBA" id="ARBA00023004"/>
    </source>
</evidence>
<dbReference type="PANTHER" id="PTHR22888">
    <property type="entry name" value="CYTOCHROME C OXIDASE, SUBUNIT II"/>
    <property type="match status" value="1"/>
</dbReference>
<keyword evidence="21" id="KW-1185">Reference proteome</keyword>
<dbReference type="GO" id="GO:0004129">
    <property type="term" value="F:cytochrome-c oxidase activity"/>
    <property type="evidence" value="ECO:0007669"/>
    <property type="project" value="UniProtKB-EC"/>
</dbReference>
<evidence type="ECO:0000256" key="5">
    <source>
        <dbReference type="ARBA" id="ARBA00022660"/>
    </source>
</evidence>
<evidence type="ECO:0000256" key="13">
    <source>
        <dbReference type="ARBA" id="ARBA00024688"/>
    </source>
</evidence>
<comment type="similarity">
    <text evidence="2">Belongs to the cytochrome c oxidase subunit 2 family.</text>
</comment>
<accession>T0GPT5</accession>
<dbReference type="InterPro" id="IPR009056">
    <property type="entry name" value="Cyt_c-like_dom"/>
</dbReference>
<keyword evidence="11" id="KW-0186">Copper</keyword>
<evidence type="ECO:0000256" key="1">
    <source>
        <dbReference type="ARBA" id="ARBA00004141"/>
    </source>
</evidence>
<evidence type="ECO:0000256" key="17">
    <source>
        <dbReference type="SAM" id="Phobius"/>
    </source>
</evidence>
<comment type="caution">
    <text evidence="20">The sequence shown here is derived from an EMBL/GenBank/DDBJ whole genome shotgun (WGS) entry which is preliminary data.</text>
</comment>
<keyword evidence="6 17" id="KW-0812">Transmembrane</keyword>
<protein>
    <recommendedName>
        <fullName evidence="14">Cytochrome aa3 subunit 2</fullName>
    </recommendedName>
</protein>
<evidence type="ECO:0000256" key="15">
    <source>
        <dbReference type="ARBA" id="ARBA00047816"/>
    </source>
</evidence>
<dbReference type="OrthoDB" id="9781261at2"/>
<evidence type="ECO:0000256" key="8">
    <source>
        <dbReference type="ARBA" id="ARBA00022982"/>
    </source>
</evidence>
<evidence type="ECO:0000256" key="12">
    <source>
        <dbReference type="ARBA" id="ARBA00023136"/>
    </source>
</evidence>
<dbReference type="GO" id="GO:0042773">
    <property type="term" value="P:ATP synthesis coupled electron transport"/>
    <property type="evidence" value="ECO:0007669"/>
    <property type="project" value="TreeGrafter"/>
</dbReference>
<dbReference type="Gene3D" id="2.60.40.420">
    <property type="entry name" value="Cupredoxins - blue copper proteins"/>
    <property type="match status" value="1"/>
</dbReference>
<dbReference type="InterPro" id="IPR036909">
    <property type="entry name" value="Cyt_c-like_dom_sf"/>
</dbReference>
<dbReference type="InterPro" id="IPR002429">
    <property type="entry name" value="CcO_II-like_C"/>
</dbReference>
<feature type="domain" description="Cytochrome oxidase subunit II copper A binding" evidence="18">
    <location>
        <begin position="98"/>
        <end position="214"/>
    </location>
</feature>
<dbReference type="Proteomes" id="UP000015524">
    <property type="component" value="Unassembled WGS sequence"/>
</dbReference>
<dbReference type="CDD" id="cd04213">
    <property type="entry name" value="CuRO_CcO_Caa3_II"/>
    <property type="match status" value="1"/>
</dbReference>
<dbReference type="SUPFAM" id="SSF49503">
    <property type="entry name" value="Cupredoxins"/>
    <property type="match status" value="1"/>
</dbReference>
<dbReference type="InterPro" id="IPR001505">
    <property type="entry name" value="Copper_CuA"/>
</dbReference>
<gene>
    <name evidence="20" type="ORF">L485_01725</name>
</gene>
<dbReference type="NCBIfam" id="TIGR02866">
    <property type="entry name" value="CoxB"/>
    <property type="match status" value="1"/>
</dbReference>
<dbReference type="eggNOG" id="COG3474">
    <property type="taxonomic scope" value="Bacteria"/>
</dbReference>
<keyword evidence="4 16" id="KW-0349">Heme</keyword>
<comment type="catalytic activity">
    <reaction evidence="15">
        <text>4 Fe(II)-[cytochrome c] + O2 + 8 H(+)(in) = 4 Fe(III)-[cytochrome c] + 2 H2O + 4 H(+)(out)</text>
        <dbReference type="Rhea" id="RHEA:11436"/>
        <dbReference type="Rhea" id="RHEA-COMP:10350"/>
        <dbReference type="Rhea" id="RHEA-COMP:14399"/>
        <dbReference type="ChEBI" id="CHEBI:15377"/>
        <dbReference type="ChEBI" id="CHEBI:15378"/>
        <dbReference type="ChEBI" id="CHEBI:15379"/>
        <dbReference type="ChEBI" id="CHEBI:29033"/>
        <dbReference type="ChEBI" id="CHEBI:29034"/>
        <dbReference type="EC" id="7.1.1.9"/>
    </reaction>
</comment>
<evidence type="ECO:0000256" key="6">
    <source>
        <dbReference type="ARBA" id="ARBA00022692"/>
    </source>
</evidence>
<keyword evidence="9 17" id="KW-1133">Transmembrane helix</keyword>
<keyword evidence="3" id="KW-0813">Transport</keyword>
<dbReference type="PROSITE" id="PS50857">
    <property type="entry name" value="COX2_CUA"/>
    <property type="match status" value="1"/>
</dbReference>
<dbReference type="SUPFAM" id="SSF46626">
    <property type="entry name" value="Cytochrome c"/>
    <property type="match status" value="1"/>
</dbReference>
<proteinExistence type="inferred from homology"/>
<feature type="transmembrane region" description="Helical" evidence="17">
    <location>
        <begin position="66"/>
        <end position="90"/>
    </location>
</feature>
<dbReference type="AlphaFoldDB" id="T0GPT5"/>
<dbReference type="InterPro" id="IPR034236">
    <property type="entry name" value="CuRO_CcO_Caa3_II"/>
</dbReference>
<evidence type="ECO:0000259" key="19">
    <source>
        <dbReference type="PROSITE" id="PS51007"/>
    </source>
</evidence>
<dbReference type="GO" id="GO:0020037">
    <property type="term" value="F:heme binding"/>
    <property type="evidence" value="ECO:0007669"/>
    <property type="project" value="InterPro"/>
</dbReference>
<evidence type="ECO:0000256" key="11">
    <source>
        <dbReference type="ARBA" id="ARBA00023008"/>
    </source>
</evidence>
<sequence length="315" mass="34029">MSAPLNYLSAAGARAQAVLPLTWFLLIVATASCLLFAYAILAALLRRRPPTEDPRAIVRGGNGVHIINLSLIATAIPLVIALVWTMVAIADTGLPPITRSLVLDITPHQWWWEVRYEGPRPSDSFLTANEIHIPVGVPVLVKLHGADVIHSFWIPQLSGKTDSIPGQINKSWMRADKPGRYRGACAEFCGAQHARMGFEVVAEPMAAFARWRQRQLQTAPPPASDLQAKGLAVVQYRCALCHSVRGTDAGSNAGPDLTHLMSRATIAATLLPNNRGALAGWVQSPQGVKPGALMPDQHLSADELNAVTAYLETLR</sequence>
<feature type="domain" description="Cytochrome c" evidence="19">
    <location>
        <begin position="225"/>
        <end position="315"/>
    </location>
</feature>
<dbReference type="InterPro" id="IPR008972">
    <property type="entry name" value="Cupredoxin"/>
</dbReference>
<evidence type="ECO:0000256" key="4">
    <source>
        <dbReference type="ARBA" id="ARBA00022617"/>
    </source>
</evidence>
<dbReference type="RefSeq" id="WP_021243357.1">
    <property type="nucleotide sequence ID" value="NZ_ATIB01000020.1"/>
</dbReference>
<evidence type="ECO:0000313" key="20">
    <source>
        <dbReference type="EMBL" id="EQB05886.1"/>
    </source>
</evidence>
<keyword evidence="8" id="KW-0249">Electron transport</keyword>
<dbReference type="GO" id="GO:0016020">
    <property type="term" value="C:membrane"/>
    <property type="evidence" value="ECO:0007669"/>
    <property type="project" value="UniProtKB-SubCell"/>
</dbReference>
<dbReference type="InterPro" id="IPR014222">
    <property type="entry name" value="Cyt_c_oxidase_su2"/>
</dbReference>
<comment type="function">
    <text evidence="13">Subunits I and II form the functional core of the enzyme complex. Electrons originating in cytochrome c are transferred via heme a and Cu(A) to the binuclear center formed by heme a3 and Cu(B).</text>
</comment>
<dbReference type="Pfam" id="PF00034">
    <property type="entry name" value="Cytochrom_C"/>
    <property type="match status" value="1"/>
</dbReference>
<keyword evidence="5" id="KW-0679">Respiratory chain</keyword>
<dbReference type="EMBL" id="ATIB01000020">
    <property type="protein sequence ID" value="EQB05886.1"/>
    <property type="molecule type" value="Genomic_DNA"/>
</dbReference>
<dbReference type="GO" id="GO:0016491">
    <property type="term" value="F:oxidoreductase activity"/>
    <property type="evidence" value="ECO:0007669"/>
    <property type="project" value="InterPro"/>
</dbReference>
<keyword evidence="7 16" id="KW-0479">Metal-binding</keyword>
<reference evidence="20 21" key="1">
    <citation type="journal article" date="2013" name="Genome Announc.">
        <title>Draft Genome Sequence of a Hexachlorocyclohexane-Degrading Bacterium, Sphingobium baderi Strain LL03T.</title>
        <authorList>
            <person name="Kaur J."/>
            <person name="Verma H."/>
            <person name="Tripathi C."/>
            <person name="Khurana J.P."/>
            <person name="Lal R."/>
        </authorList>
    </citation>
    <scope>NUCLEOTIDE SEQUENCE [LARGE SCALE GENOMIC DNA]</scope>
    <source>
        <strain evidence="20 21">LL03</strain>
    </source>
</reference>
<evidence type="ECO:0000256" key="14">
    <source>
        <dbReference type="ARBA" id="ARBA00031399"/>
    </source>
</evidence>
<dbReference type="GO" id="GO:0005507">
    <property type="term" value="F:copper ion binding"/>
    <property type="evidence" value="ECO:0007669"/>
    <property type="project" value="InterPro"/>
</dbReference>
<dbReference type="InterPro" id="IPR045187">
    <property type="entry name" value="CcO_II"/>
</dbReference>
<evidence type="ECO:0000313" key="21">
    <source>
        <dbReference type="Proteomes" id="UP000015524"/>
    </source>
</evidence>
<keyword evidence="10 16" id="KW-0408">Iron</keyword>
<evidence type="ECO:0000256" key="3">
    <source>
        <dbReference type="ARBA" id="ARBA00022448"/>
    </source>
</evidence>
<dbReference type="PATRIC" id="fig|1114964.3.peg.321"/>
<evidence type="ECO:0000256" key="7">
    <source>
        <dbReference type="ARBA" id="ARBA00022723"/>
    </source>
</evidence>
<dbReference type="PROSITE" id="PS51007">
    <property type="entry name" value="CYTC"/>
    <property type="match status" value="1"/>
</dbReference>
<feature type="transmembrane region" description="Helical" evidence="17">
    <location>
        <begin position="20"/>
        <end position="45"/>
    </location>
</feature>